<keyword evidence="2" id="KW-1133">Transmembrane helix</keyword>
<reference evidence="3 4" key="1">
    <citation type="journal article" date="2017" name="Eur. J. Clin. Microbiol. Infect. Dis.">
        <title>Uncommonly isolated clinical Pseudomonas: identification and phylogenetic assignation.</title>
        <authorList>
            <person name="Mulet M."/>
            <person name="Gomila M."/>
            <person name="Ramirez A."/>
            <person name="Cardew S."/>
            <person name="Moore E.R."/>
            <person name="Lalucat J."/>
            <person name="Garcia-Valdes E."/>
        </authorList>
    </citation>
    <scope>NUCLEOTIDE SEQUENCE [LARGE SCALE GENOMIC DNA]</scope>
    <source>
        <strain evidence="3 4">SD129</strain>
    </source>
</reference>
<feature type="region of interest" description="Disordered" evidence="1">
    <location>
        <begin position="45"/>
        <end position="70"/>
    </location>
</feature>
<dbReference type="RefSeq" id="WP_138411028.1">
    <property type="nucleotide sequence ID" value="NZ_QLAG01000004.1"/>
</dbReference>
<dbReference type="PANTHER" id="PTHR41532">
    <property type="entry name" value="FIXS PROTEIN"/>
    <property type="match status" value="1"/>
</dbReference>
<keyword evidence="2" id="KW-0812">Transmembrane</keyword>
<dbReference type="NCBIfam" id="TIGR00847">
    <property type="entry name" value="ccoS"/>
    <property type="match status" value="1"/>
</dbReference>
<keyword evidence="2" id="KW-0472">Membrane</keyword>
<accession>A0A5R9QIF2</accession>
<sequence>MAALYVLIPIAVVLVAIAIWVFFWAVDSGQYDDLEGPAHSILFDDEDPRHKAGVEQAEDGDAPADERHRD</sequence>
<protein>
    <submittedName>
        <fullName evidence="3">Cbb3-type cytochrome oxidase assembly protein CcoS</fullName>
    </submittedName>
</protein>
<dbReference type="EMBL" id="QLAG01000004">
    <property type="protein sequence ID" value="TLX64693.1"/>
    <property type="molecule type" value="Genomic_DNA"/>
</dbReference>
<dbReference type="Proteomes" id="UP000306753">
    <property type="component" value="Unassembled WGS sequence"/>
</dbReference>
<dbReference type="AlphaFoldDB" id="A0A5R9QIF2"/>
<dbReference type="Pfam" id="PF03597">
    <property type="entry name" value="FixS"/>
    <property type="match status" value="1"/>
</dbReference>
<proteinExistence type="predicted"/>
<name>A0A5R9QIF2_9GAMM</name>
<dbReference type="InterPro" id="IPR004714">
    <property type="entry name" value="Cyt_oxidase_maturation_cbb3"/>
</dbReference>
<evidence type="ECO:0000313" key="3">
    <source>
        <dbReference type="EMBL" id="TLX64693.1"/>
    </source>
</evidence>
<evidence type="ECO:0000313" key="4">
    <source>
        <dbReference type="Proteomes" id="UP000306753"/>
    </source>
</evidence>
<comment type="caution">
    <text evidence="3">The sequence shown here is derived from an EMBL/GenBank/DDBJ whole genome shotgun (WGS) entry which is preliminary data.</text>
</comment>
<dbReference type="PANTHER" id="PTHR41532:SF1">
    <property type="entry name" value="FIXS PROTEIN"/>
    <property type="match status" value="1"/>
</dbReference>
<organism evidence="3 4">
    <name type="scientific">Stutzerimonas nosocomialis</name>
    <dbReference type="NCBI Taxonomy" id="1056496"/>
    <lineage>
        <taxon>Bacteria</taxon>
        <taxon>Pseudomonadati</taxon>
        <taxon>Pseudomonadota</taxon>
        <taxon>Gammaproteobacteria</taxon>
        <taxon>Pseudomonadales</taxon>
        <taxon>Pseudomonadaceae</taxon>
        <taxon>Stutzerimonas</taxon>
    </lineage>
</organism>
<evidence type="ECO:0000256" key="1">
    <source>
        <dbReference type="SAM" id="MobiDB-lite"/>
    </source>
</evidence>
<evidence type="ECO:0000256" key="2">
    <source>
        <dbReference type="SAM" id="Phobius"/>
    </source>
</evidence>
<keyword evidence="4" id="KW-1185">Reference proteome</keyword>
<feature type="transmembrane region" description="Helical" evidence="2">
    <location>
        <begin position="6"/>
        <end position="26"/>
    </location>
</feature>
<gene>
    <name evidence="3" type="primary">ccoS</name>
    <name evidence="3" type="ORF">DN820_04525</name>
</gene>